<feature type="compositionally biased region" description="Polar residues" evidence="1">
    <location>
        <begin position="477"/>
        <end position="489"/>
    </location>
</feature>
<proteinExistence type="predicted"/>
<organism evidence="2 3">
    <name type="scientific">Marasmius crinis-equi</name>
    <dbReference type="NCBI Taxonomy" id="585013"/>
    <lineage>
        <taxon>Eukaryota</taxon>
        <taxon>Fungi</taxon>
        <taxon>Dikarya</taxon>
        <taxon>Basidiomycota</taxon>
        <taxon>Agaricomycotina</taxon>
        <taxon>Agaricomycetes</taxon>
        <taxon>Agaricomycetidae</taxon>
        <taxon>Agaricales</taxon>
        <taxon>Marasmiineae</taxon>
        <taxon>Marasmiaceae</taxon>
        <taxon>Marasmius</taxon>
    </lineage>
</organism>
<sequence>MGGQRSRKPEDAWIDKYMKDHYLPLIGDWENWKPGQPLLQDTTPANWIMQTAWPAYKAEFKLEEAANIETLRKNFGCKFRSFKEKGRSQAGKALLNAVIAGTMPYSTDSAEPGSSAVSATPREQPVSNRKLSGAIPWAADLTGREMYLAQEGERLNDAVSQERQEKDLPREQHAGMLQKAKKIAWDSLSDVEQGSWNEKAKAIAQQPPDVFTNQMKMLNSLPDVVASLPGMDKYQIGCSALLLVGSYRDANDALQTFSLQERYPKGDDFELGDFMTAWKAHCNEVLPVAAPSGNGVQQGEDGSLYFPPVTDSMQHDAILYNLEIFFKKHWEHERGASFSMEVLLDKPSDYLRDELETDIGPLLSCLKAGKKWALRALADKLHEDRVTELFKPPNQSTELKSTTAPTPTPPPVTTSTTVPRPAATTPTEPKTPAKTKPKPKGGKKAGQPRKGRNNTEAITHGQLGDQSPTSSDHDWQVSPNATPNATPNGTKVPGKSKQADTSGLTMSITDFLAAQQASSGINGAASTQEPVPFSVADVQRTTEDPVLRKDDTSKEHSGEVAGEVTVAGASKSNKAATRNAETAKTQSNAGRKRKNSGAVEPPARKRGKHYDDVLLPVNYQPKNSVSVVPEVDPNEPRTTRSRRKP</sequence>
<evidence type="ECO:0000313" key="3">
    <source>
        <dbReference type="Proteomes" id="UP001465976"/>
    </source>
</evidence>
<feature type="region of interest" description="Disordered" evidence="1">
    <location>
        <begin position="106"/>
        <end position="129"/>
    </location>
</feature>
<dbReference type="Proteomes" id="UP001465976">
    <property type="component" value="Unassembled WGS sequence"/>
</dbReference>
<evidence type="ECO:0000256" key="1">
    <source>
        <dbReference type="SAM" id="MobiDB-lite"/>
    </source>
</evidence>
<feature type="compositionally biased region" description="Basic and acidic residues" evidence="1">
    <location>
        <begin position="540"/>
        <end position="558"/>
    </location>
</feature>
<feature type="compositionally biased region" description="Polar residues" evidence="1">
    <location>
        <begin position="518"/>
        <end position="529"/>
    </location>
</feature>
<gene>
    <name evidence="2" type="ORF">V5O48_017687</name>
</gene>
<feature type="region of interest" description="Disordered" evidence="1">
    <location>
        <begin position="388"/>
        <end position="503"/>
    </location>
</feature>
<protein>
    <submittedName>
        <fullName evidence="2">Uncharacterized protein</fullName>
    </submittedName>
</protein>
<evidence type="ECO:0000313" key="2">
    <source>
        <dbReference type="EMBL" id="KAL0564361.1"/>
    </source>
</evidence>
<feature type="compositionally biased region" description="Basic residues" evidence="1">
    <location>
        <begin position="433"/>
        <end position="452"/>
    </location>
</feature>
<reference evidence="2 3" key="1">
    <citation type="submission" date="2024-02" db="EMBL/GenBank/DDBJ databases">
        <title>A draft genome for the cacao thread blight pathogen Marasmius crinis-equi.</title>
        <authorList>
            <person name="Cohen S.P."/>
            <person name="Baruah I.K."/>
            <person name="Amoako-Attah I."/>
            <person name="Bukari Y."/>
            <person name="Meinhardt L.W."/>
            <person name="Bailey B.A."/>
        </authorList>
    </citation>
    <scope>NUCLEOTIDE SEQUENCE [LARGE SCALE GENOMIC DNA]</scope>
    <source>
        <strain evidence="2 3">GH-76</strain>
    </source>
</reference>
<keyword evidence="3" id="KW-1185">Reference proteome</keyword>
<feature type="region of interest" description="Disordered" evidence="1">
    <location>
        <begin position="518"/>
        <end position="645"/>
    </location>
</feature>
<feature type="compositionally biased region" description="Polar residues" evidence="1">
    <location>
        <begin position="570"/>
        <end position="589"/>
    </location>
</feature>
<dbReference type="EMBL" id="JBAHYK010002828">
    <property type="protein sequence ID" value="KAL0564361.1"/>
    <property type="molecule type" value="Genomic_DNA"/>
</dbReference>
<accession>A0ABR3ENB1</accession>
<name>A0ABR3ENB1_9AGAR</name>
<feature type="compositionally biased region" description="Low complexity" evidence="1">
    <location>
        <begin position="413"/>
        <end position="432"/>
    </location>
</feature>
<comment type="caution">
    <text evidence="2">The sequence shown here is derived from an EMBL/GenBank/DDBJ whole genome shotgun (WGS) entry which is preliminary data.</text>
</comment>